<evidence type="ECO:0000256" key="2">
    <source>
        <dbReference type="ARBA" id="ARBA00022737"/>
    </source>
</evidence>
<keyword evidence="1" id="KW-0880">Kelch repeat</keyword>
<name>A0A9D3C131_NOTFU</name>
<dbReference type="SMART" id="SM00225">
    <property type="entry name" value="BTB"/>
    <property type="match status" value="1"/>
</dbReference>
<feature type="domain" description="BTB" evidence="3">
    <location>
        <begin position="21"/>
        <end position="85"/>
    </location>
</feature>
<keyword evidence="2" id="KW-0677">Repeat</keyword>
<reference evidence="4" key="1">
    <citation type="submission" date="2020-03" db="EMBL/GenBank/DDBJ databases">
        <title>Intra-Species Differences in Population Size shape Life History and Genome Evolution.</title>
        <authorList>
            <person name="Willemsen D."/>
            <person name="Cui R."/>
            <person name="Valenzano D.R."/>
        </authorList>
    </citation>
    <scope>NUCLEOTIDE SEQUENCE</scope>
    <source>
        <strain evidence="4">GRZ</strain>
        <tissue evidence="4">Whole</tissue>
    </source>
</reference>
<comment type="caution">
    <text evidence="4">The sequence shown here is derived from an EMBL/GenBank/DDBJ whole genome shotgun (WGS) entry which is preliminary data.</text>
</comment>
<organism evidence="4 5">
    <name type="scientific">Nothobranchius furzeri</name>
    <name type="common">Turquoise killifish</name>
    <dbReference type="NCBI Taxonomy" id="105023"/>
    <lineage>
        <taxon>Eukaryota</taxon>
        <taxon>Metazoa</taxon>
        <taxon>Chordata</taxon>
        <taxon>Craniata</taxon>
        <taxon>Vertebrata</taxon>
        <taxon>Euteleostomi</taxon>
        <taxon>Actinopterygii</taxon>
        <taxon>Neopterygii</taxon>
        <taxon>Teleostei</taxon>
        <taxon>Neoteleostei</taxon>
        <taxon>Acanthomorphata</taxon>
        <taxon>Ovalentaria</taxon>
        <taxon>Atherinomorphae</taxon>
        <taxon>Cyprinodontiformes</taxon>
        <taxon>Nothobranchiidae</taxon>
        <taxon>Nothobranchius</taxon>
    </lineage>
</organism>
<evidence type="ECO:0000313" key="4">
    <source>
        <dbReference type="EMBL" id="KAF7229166.1"/>
    </source>
</evidence>
<dbReference type="Gene3D" id="1.25.40.420">
    <property type="match status" value="1"/>
</dbReference>
<dbReference type="PROSITE" id="PS50097">
    <property type="entry name" value="BTB"/>
    <property type="match status" value="1"/>
</dbReference>
<protein>
    <submittedName>
        <fullName evidence="4">Transcript variant X2</fullName>
    </submittedName>
</protein>
<dbReference type="Proteomes" id="UP000822369">
    <property type="component" value="Chromosome 2"/>
</dbReference>
<dbReference type="PANTHER" id="PTHR24412">
    <property type="entry name" value="KELCH PROTEIN"/>
    <property type="match status" value="1"/>
</dbReference>
<accession>A0A9D3C131</accession>
<dbReference type="Pfam" id="PF00651">
    <property type="entry name" value="BTB"/>
    <property type="match status" value="1"/>
</dbReference>
<dbReference type="EMBL" id="JAAVVJ010000002">
    <property type="protein sequence ID" value="KAF7229166.1"/>
    <property type="molecule type" value="Genomic_DNA"/>
</dbReference>
<evidence type="ECO:0000259" key="3">
    <source>
        <dbReference type="PROSITE" id="PS50097"/>
    </source>
</evidence>
<dbReference type="Gene3D" id="3.30.710.10">
    <property type="entry name" value="Potassium Channel Kv1.1, Chain A"/>
    <property type="match status" value="1"/>
</dbReference>
<evidence type="ECO:0000313" key="5">
    <source>
        <dbReference type="Proteomes" id="UP000822369"/>
    </source>
</evidence>
<dbReference type="InterPro" id="IPR011333">
    <property type="entry name" value="SKP1/BTB/POZ_sf"/>
</dbReference>
<evidence type="ECO:0000256" key="1">
    <source>
        <dbReference type="ARBA" id="ARBA00022441"/>
    </source>
</evidence>
<proteinExistence type="predicted"/>
<sequence length="190" mass="22231">MTEHSLRIKSVFDLNLNEDFMDAVIKVQDLEIKVHKVCLNCIPYFRSLFTRSPPEQRVYELSFLSAEIMRVIIDYIYTCSLAITESNVQELLEAVEFMNYVELIEACSNFLITQLSPDNCIDIWRLTFTTFLPRLRSAAFGYIQEHLEEVALYDDSSRRELFRRLSSDGFPTRQWKIRGTPMSFCSQPSV</sequence>
<dbReference type="AlphaFoldDB" id="A0A9D3C131"/>
<dbReference type="SUPFAM" id="SSF54695">
    <property type="entry name" value="POZ domain"/>
    <property type="match status" value="1"/>
</dbReference>
<dbReference type="InterPro" id="IPR000210">
    <property type="entry name" value="BTB/POZ_dom"/>
</dbReference>
<gene>
    <name evidence="4" type="ORF">G4P62_000945</name>
</gene>
<dbReference type="PANTHER" id="PTHR24412:SF172">
    <property type="entry name" value="KELCH-LIKE PROTEIN 10"/>
    <property type="match status" value="1"/>
</dbReference>